<evidence type="ECO:0000313" key="2">
    <source>
        <dbReference type="EMBL" id="RGK45124.1"/>
    </source>
</evidence>
<evidence type="ECO:0000313" key="16">
    <source>
        <dbReference type="Proteomes" id="UP000283765"/>
    </source>
</evidence>
<dbReference type="EMBL" id="QSDV01000058">
    <property type="protein sequence ID" value="RGZ13625.1"/>
    <property type="molecule type" value="Genomic_DNA"/>
</dbReference>
<dbReference type="Proteomes" id="UP000283297">
    <property type="component" value="Unassembled WGS sequence"/>
</dbReference>
<dbReference type="Proteomes" id="UP000283765">
    <property type="component" value="Unassembled WGS sequence"/>
</dbReference>
<dbReference type="EMBL" id="QRXR01000018">
    <property type="protein sequence ID" value="RGU22331.1"/>
    <property type="molecule type" value="Genomic_DNA"/>
</dbReference>
<dbReference type="Proteomes" id="UP000245905">
    <property type="component" value="Unassembled WGS sequence"/>
</dbReference>
<accession>A0A2U2EG71</accession>
<evidence type="ECO:0000313" key="13">
    <source>
        <dbReference type="Proteomes" id="UP000261052"/>
    </source>
</evidence>
<dbReference type="EMBL" id="QRON01000002">
    <property type="protein sequence ID" value="RHL29954.1"/>
    <property type="molecule type" value="Genomic_DNA"/>
</dbReference>
<dbReference type="EMBL" id="QRUJ01000025">
    <property type="protein sequence ID" value="RGR52240.1"/>
    <property type="molecule type" value="Genomic_DNA"/>
</dbReference>
<dbReference type="EMBL" id="QRXG01000047">
    <property type="protein sequence ID" value="RGT77151.1"/>
    <property type="molecule type" value="Genomic_DNA"/>
</dbReference>
<evidence type="ECO:0000313" key="7">
    <source>
        <dbReference type="EMBL" id="RGU22331.1"/>
    </source>
</evidence>
<evidence type="ECO:0008006" key="19">
    <source>
        <dbReference type="Google" id="ProtNLM"/>
    </source>
</evidence>
<dbReference type="AlphaFoldDB" id="A0A2U2EG71"/>
<dbReference type="RefSeq" id="WP_109257917.1">
    <property type="nucleotide sequence ID" value="NZ_JRFS01000016.1"/>
</dbReference>
<evidence type="ECO:0000313" key="18">
    <source>
        <dbReference type="Proteomes" id="UP000285209"/>
    </source>
</evidence>
<dbReference type="EMBL" id="JRFS01000016">
    <property type="protein sequence ID" value="PWE83510.1"/>
    <property type="molecule type" value="Genomic_DNA"/>
</dbReference>
<comment type="caution">
    <text evidence="1">The sequence shown here is derived from an EMBL/GenBank/DDBJ whole genome shotgun (WGS) entry which is preliminary data.</text>
</comment>
<evidence type="ECO:0000313" key="15">
    <source>
        <dbReference type="Proteomes" id="UP000283297"/>
    </source>
</evidence>
<dbReference type="Proteomes" id="UP000266066">
    <property type="component" value="Unassembled WGS sequence"/>
</dbReference>
<evidence type="ECO:0000313" key="6">
    <source>
        <dbReference type="EMBL" id="RGT77151.1"/>
    </source>
</evidence>
<name>A0A2U2EG71_9FIRM</name>
<evidence type="ECO:0000313" key="10">
    <source>
        <dbReference type="Proteomes" id="UP000245905"/>
    </source>
</evidence>
<evidence type="ECO:0000313" key="5">
    <source>
        <dbReference type="EMBL" id="RGR52240.1"/>
    </source>
</evidence>
<evidence type="ECO:0000313" key="11">
    <source>
        <dbReference type="Proteomes" id="UP000260717"/>
    </source>
</evidence>
<dbReference type="Proteomes" id="UP000284296">
    <property type="component" value="Unassembled WGS sequence"/>
</dbReference>
<evidence type="ECO:0000313" key="9">
    <source>
        <dbReference type="EMBL" id="RHL29954.1"/>
    </source>
</evidence>
<evidence type="ECO:0000313" key="8">
    <source>
        <dbReference type="EMBL" id="RGZ13625.1"/>
    </source>
</evidence>
<gene>
    <name evidence="9" type="ORF">DW028_04870</name>
    <name evidence="7" type="ORF">DWW89_11235</name>
    <name evidence="6" type="ORF">DWX06_15790</name>
    <name evidence="5" type="ORF">DWY38_15095</name>
    <name evidence="8" type="ORF">DXA03_15385</name>
    <name evidence="4" type="ORF">DXB99_13755</name>
    <name evidence="3" type="ORF">DXC13_14560</name>
    <name evidence="2" type="ORF">DXD13_02675</name>
    <name evidence="1" type="ORF">LD38_08425</name>
</gene>
<dbReference type="EMBL" id="QSTI01000036">
    <property type="protein sequence ID" value="RGM44181.1"/>
    <property type="molecule type" value="Genomic_DNA"/>
</dbReference>
<sequence>MEQQRKGRNKETIVNSAYINSGEYKRKFDNIADNAELSRLLYKLAKNMLIHRSGTEFEDMYWIDLDEIRVIAEETNSLVKKRIIYSNKIIKKIQSCKNIITIHSHPDSFPPSIADFNSNYDHNYVVGIVACHNGKLYMYSANERINEDYYKLVVEGFLKIGYNEEEAQIKALENLQINFDIKFKEVTDYDCI</sequence>
<dbReference type="EMBL" id="QSQP01000002">
    <property type="protein sequence ID" value="RGK45124.1"/>
    <property type="molecule type" value="Genomic_DNA"/>
</dbReference>
<reference evidence="11 12" key="2">
    <citation type="submission" date="2018-08" db="EMBL/GenBank/DDBJ databases">
        <title>A genome reference for cultivated species of the human gut microbiota.</title>
        <authorList>
            <person name="Zou Y."/>
            <person name="Xue W."/>
            <person name="Luo G."/>
        </authorList>
    </citation>
    <scope>NUCLEOTIDE SEQUENCE [LARGE SCALE GENOMIC DNA]</scope>
    <source>
        <strain evidence="7 16">AF17-27</strain>
        <strain evidence="6 17">AF18-16LB</strain>
        <strain evidence="5 14">AF25-15</strain>
        <strain evidence="9 15">AF38-24</strain>
        <strain evidence="8 18">AM54-25XD</strain>
        <strain evidence="4 12">OM07-13</strain>
        <strain evidence="3 11">OM08-12AT</strain>
        <strain evidence="2 13">TF11-15AC</strain>
    </source>
</reference>
<proteinExistence type="predicted"/>
<evidence type="ECO:0000313" key="1">
    <source>
        <dbReference type="EMBL" id="PWE83510.1"/>
    </source>
</evidence>
<dbReference type="Proteomes" id="UP000261052">
    <property type="component" value="Unassembled WGS sequence"/>
</dbReference>
<evidence type="ECO:0000313" key="12">
    <source>
        <dbReference type="Proteomes" id="UP000260758"/>
    </source>
</evidence>
<reference evidence="1 10" key="1">
    <citation type="submission" date="2014-09" db="EMBL/GenBank/DDBJ databases">
        <title>Butyrate-producing bacteria isolated from human gut.</title>
        <authorList>
            <person name="Zhang Q."/>
            <person name="Zhao L."/>
        </authorList>
    </citation>
    <scope>NUCLEOTIDE SEQUENCE [LARGE SCALE GENOMIC DNA]</scope>
    <source>
        <strain evidence="1 10">R22</strain>
    </source>
</reference>
<evidence type="ECO:0000313" key="4">
    <source>
        <dbReference type="EMBL" id="RGM69075.1"/>
    </source>
</evidence>
<dbReference type="Proteomes" id="UP000260758">
    <property type="component" value="Unassembled WGS sequence"/>
</dbReference>
<evidence type="ECO:0000313" key="3">
    <source>
        <dbReference type="EMBL" id="RGM44181.1"/>
    </source>
</evidence>
<protein>
    <recommendedName>
        <fullName evidence="19">JAB domain-containing protein</fullName>
    </recommendedName>
</protein>
<evidence type="ECO:0000313" key="14">
    <source>
        <dbReference type="Proteomes" id="UP000266066"/>
    </source>
</evidence>
<dbReference type="Proteomes" id="UP000285209">
    <property type="component" value="Unassembled WGS sequence"/>
</dbReference>
<evidence type="ECO:0000313" key="17">
    <source>
        <dbReference type="Proteomes" id="UP000284296"/>
    </source>
</evidence>
<organism evidence="1 10">
    <name type="scientific">Agathobacter rectalis</name>
    <dbReference type="NCBI Taxonomy" id="39491"/>
    <lineage>
        <taxon>Bacteria</taxon>
        <taxon>Bacillati</taxon>
        <taxon>Bacillota</taxon>
        <taxon>Clostridia</taxon>
        <taxon>Lachnospirales</taxon>
        <taxon>Lachnospiraceae</taxon>
        <taxon>Agathobacter</taxon>
    </lineage>
</organism>
<dbReference type="Proteomes" id="UP000260717">
    <property type="component" value="Unassembled WGS sequence"/>
</dbReference>
<dbReference type="EMBL" id="QSTP01000017">
    <property type="protein sequence ID" value="RGM69075.1"/>
    <property type="molecule type" value="Genomic_DNA"/>
</dbReference>